<evidence type="ECO:0000313" key="2">
    <source>
        <dbReference type="Proteomes" id="UP000182278"/>
    </source>
</evidence>
<dbReference type="EMBL" id="MNUO01000044">
    <property type="protein sequence ID" value="OIN97558.1"/>
    <property type="molecule type" value="Genomic_DNA"/>
</dbReference>
<sequence length="97" mass="11624">MTTIAMREIAKIAREMEISPGVFLSEAVETFLKKELRKVQAEIFRLCGKYKVSKSSEIDGKYRKGKLEERDSWEDYFRLDHLEYKRRQILKILESYK</sequence>
<dbReference type="AlphaFoldDB" id="A0A1J4SHL7"/>
<dbReference type="STRING" id="1817893.AUJ66_02805"/>
<organism evidence="1 2">
    <name type="scientific">Candidatus Desantisbacteria bacterium CG1_02_38_46</name>
    <dbReference type="NCBI Taxonomy" id="1817893"/>
    <lineage>
        <taxon>Bacteria</taxon>
        <taxon>Candidatus Desantisiibacteriota</taxon>
    </lineage>
</organism>
<evidence type="ECO:0000313" key="1">
    <source>
        <dbReference type="EMBL" id="OIN97558.1"/>
    </source>
</evidence>
<accession>A0A1J4SHL7</accession>
<dbReference type="Proteomes" id="UP000182278">
    <property type="component" value="Unassembled WGS sequence"/>
</dbReference>
<comment type="caution">
    <text evidence="1">The sequence shown here is derived from an EMBL/GenBank/DDBJ whole genome shotgun (WGS) entry which is preliminary data.</text>
</comment>
<gene>
    <name evidence="1" type="ORF">AUJ66_02805</name>
</gene>
<protein>
    <submittedName>
        <fullName evidence="1">Uncharacterized protein</fullName>
    </submittedName>
</protein>
<proteinExistence type="predicted"/>
<reference evidence="1 2" key="1">
    <citation type="journal article" date="2016" name="Environ. Microbiol.">
        <title>Genomic resolution of a cold subsurface aquifer community provides metabolic insights for novel microbes adapted to high CO concentrations.</title>
        <authorList>
            <person name="Probst A.J."/>
            <person name="Castelle C.J."/>
            <person name="Singh A."/>
            <person name="Brown C.T."/>
            <person name="Anantharaman K."/>
            <person name="Sharon I."/>
            <person name="Hug L.A."/>
            <person name="Burstein D."/>
            <person name="Emerson J.B."/>
            <person name="Thomas B.C."/>
            <person name="Banfield J.F."/>
        </authorList>
    </citation>
    <scope>NUCLEOTIDE SEQUENCE [LARGE SCALE GENOMIC DNA]</scope>
    <source>
        <strain evidence="1">CG1_02_38_46</strain>
    </source>
</reference>
<name>A0A1J4SHL7_9BACT</name>